<accession>A0A0U2WD87</accession>
<dbReference type="PANTHER" id="PTHR23150:SF19">
    <property type="entry name" value="FORMYLGLYCINE-GENERATING ENZYME"/>
    <property type="match status" value="1"/>
</dbReference>
<dbReference type="Proteomes" id="UP000065261">
    <property type="component" value="Chromosome I"/>
</dbReference>
<dbReference type="PATRIC" id="fig|1315283.4.peg.1609"/>
<dbReference type="EMBL" id="CP011034">
    <property type="protein sequence ID" value="ALS33015.1"/>
    <property type="molecule type" value="Genomic_DNA"/>
</dbReference>
<reference evidence="2 3" key="1">
    <citation type="submission" date="2015-03" db="EMBL/GenBank/DDBJ databases">
        <authorList>
            <person name="Murphy D."/>
        </authorList>
    </citation>
    <scope>NUCLEOTIDE SEQUENCE [LARGE SCALE GENOMIC DNA]</scope>
    <source>
        <strain evidence="2 3">KMM 520</strain>
    </source>
</reference>
<dbReference type="PANTHER" id="PTHR23150">
    <property type="entry name" value="SULFATASE MODIFYING FACTOR 1, 2"/>
    <property type="match status" value="1"/>
</dbReference>
<dbReference type="InterPro" id="IPR016187">
    <property type="entry name" value="CTDL_fold"/>
</dbReference>
<protein>
    <recommendedName>
        <fullName evidence="1">Sulfatase-modifying factor enzyme-like domain-containing protein</fullName>
    </recommendedName>
</protein>
<evidence type="ECO:0000259" key="1">
    <source>
        <dbReference type="Pfam" id="PF03781"/>
    </source>
</evidence>
<dbReference type="RefSeq" id="WP_083497512.1">
    <property type="nucleotide sequence ID" value="NZ_CP011034.1"/>
</dbReference>
<proteinExistence type="predicted"/>
<dbReference type="InterPro" id="IPR042095">
    <property type="entry name" value="SUMF_sf"/>
</dbReference>
<name>A0A0U2WD87_9GAMM</name>
<dbReference type="SUPFAM" id="SSF56436">
    <property type="entry name" value="C-type lectin-like"/>
    <property type="match status" value="1"/>
</dbReference>
<gene>
    <name evidence="2" type="ORF">PTRA_a1865</name>
</gene>
<organism evidence="2">
    <name type="scientific">Pseudoalteromonas translucida KMM 520</name>
    <dbReference type="NCBI Taxonomy" id="1315283"/>
    <lineage>
        <taxon>Bacteria</taxon>
        <taxon>Pseudomonadati</taxon>
        <taxon>Pseudomonadota</taxon>
        <taxon>Gammaproteobacteria</taxon>
        <taxon>Alteromonadales</taxon>
        <taxon>Pseudoalteromonadaceae</taxon>
        <taxon>Pseudoalteromonas</taxon>
    </lineage>
</organism>
<dbReference type="InterPro" id="IPR051043">
    <property type="entry name" value="Sulfatase_Mod_Factor_Kinase"/>
</dbReference>
<dbReference type="Pfam" id="PF03781">
    <property type="entry name" value="FGE-sulfatase"/>
    <property type="match status" value="1"/>
</dbReference>
<dbReference type="AlphaFoldDB" id="A0A0U2WD87"/>
<dbReference type="Gene3D" id="3.90.1580.10">
    <property type="entry name" value="paralog of FGE (formylglycine-generating enzyme)"/>
    <property type="match status" value="1"/>
</dbReference>
<feature type="domain" description="Sulfatase-modifying factor enzyme-like" evidence="1">
    <location>
        <begin position="15"/>
        <end position="249"/>
    </location>
</feature>
<dbReference type="GO" id="GO:0120147">
    <property type="term" value="F:formylglycine-generating oxidase activity"/>
    <property type="evidence" value="ECO:0007669"/>
    <property type="project" value="TreeGrafter"/>
</dbReference>
<evidence type="ECO:0000313" key="2">
    <source>
        <dbReference type="EMBL" id="ALS33015.1"/>
    </source>
</evidence>
<evidence type="ECO:0000313" key="3">
    <source>
        <dbReference type="Proteomes" id="UP000065261"/>
    </source>
</evidence>
<dbReference type="OrthoDB" id="9768004at2"/>
<dbReference type="InterPro" id="IPR005532">
    <property type="entry name" value="SUMF_dom"/>
</dbReference>
<sequence>MIFSLLMMSLALAEPPKMVALPAGNYRPLYMNKNSPQTFVGAFSIDITPVTNAQYLKFVTNNPRWQPQQIPSIFAEAQYLQHWQQNQTAKQPSQGQLNSPVVNVSWFAAQAYCQSLNKSLPTVAQWERVASASATQPNGSLEKSYNQRILQWYSRPSSKQLPEVGTNPANYWGAQDLHGLIWEWTEDFNSALVSGESRGDSDINQKLFCAAGAQGAADPSDYAAFMRFGFRSSLQAKYTLPNLGFRCAKSKE</sequence>
<dbReference type="KEGG" id="ptn:PTRA_a1865"/>